<feature type="binding site" evidence="9">
    <location>
        <position position="22"/>
    </location>
    <ligand>
        <name>3-phosphoshikimate</name>
        <dbReference type="ChEBI" id="CHEBI:145989"/>
    </ligand>
</feature>
<dbReference type="Pfam" id="PF00275">
    <property type="entry name" value="EPSP_synthase"/>
    <property type="match status" value="1"/>
</dbReference>
<evidence type="ECO:0000313" key="12">
    <source>
        <dbReference type="Proteomes" id="UP000002377"/>
    </source>
</evidence>
<dbReference type="InterPro" id="IPR023193">
    <property type="entry name" value="EPSP_synthase_CS"/>
</dbReference>
<feature type="binding site" evidence="9">
    <location>
        <position position="342"/>
    </location>
    <ligand>
        <name>3-phosphoshikimate</name>
        <dbReference type="ChEBI" id="CHEBI:145989"/>
    </ligand>
</feature>
<dbReference type="UniPathway" id="UPA00053">
    <property type="reaction ID" value="UER00089"/>
</dbReference>
<comment type="pathway">
    <text evidence="2 9">Metabolic intermediate biosynthesis; chorismate biosynthesis; chorismate from D-erythrose 4-phosphate and phosphoenolpyruvate: step 6/7.</text>
</comment>
<evidence type="ECO:0000256" key="5">
    <source>
        <dbReference type="ARBA" id="ARBA00022605"/>
    </source>
</evidence>
<feature type="binding site" evidence="9">
    <location>
        <position position="167"/>
    </location>
    <ligand>
        <name>3-phosphoshikimate</name>
        <dbReference type="ChEBI" id="CHEBI:145989"/>
    </ligand>
</feature>
<accession>D5XFM8</accession>
<evidence type="ECO:0000256" key="6">
    <source>
        <dbReference type="ARBA" id="ARBA00022679"/>
    </source>
</evidence>
<comment type="similarity">
    <text evidence="3 9">Belongs to the EPSP synthase family.</text>
</comment>
<dbReference type="HAMAP" id="MF_00210">
    <property type="entry name" value="EPSP_synth"/>
    <property type="match status" value="1"/>
</dbReference>
<feature type="binding site" evidence="9">
    <location>
        <position position="26"/>
    </location>
    <ligand>
        <name>3-phosphoshikimate</name>
        <dbReference type="ChEBI" id="CHEBI:145989"/>
    </ligand>
</feature>
<dbReference type="HOGENOM" id="CLU_024321_0_1_9"/>
<dbReference type="PROSITE" id="PS00885">
    <property type="entry name" value="EPSP_SYNTHASE_2"/>
    <property type="match status" value="1"/>
</dbReference>
<dbReference type="EMBL" id="CP002028">
    <property type="protein sequence ID" value="ADG82449.1"/>
    <property type="molecule type" value="Genomic_DNA"/>
</dbReference>
<evidence type="ECO:0000256" key="4">
    <source>
        <dbReference type="ARBA" id="ARBA00022490"/>
    </source>
</evidence>
<feature type="binding site" evidence="9">
    <location>
        <position position="346"/>
    </location>
    <ligand>
        <name>phosphoenolpyruvate</name>
        <dbReference type="ChEBI" id="CHEBI:58702"/>
    </ligand>
</feature>
<dbReference type="GO" id="GO:0003866">
    <property type="term" value="F:3-phosphoshikimate 1-carboxyvinyltransferase activity"/>
    <property type="evidence" value="ECO:0007669"/>
    <property type="project" value="UniProtKB-UniRule"/>
</dbReference>
<feature type="binding site" evidence="9">
    <location>
        <position position="315"/>
    </location>
    <ligand>
        <name>3-phosphoshikimate</name>
        <dbReference type="ChEBI" id="CHEBI:145989"/>
    </ligand>
</feature>
<dbReference type="GO" id="GO:0009423">
    <property type="term" value="P:chorismate biosynthetic process"/>
    <property type="evidence" value="ECO:0007669"/>
    <property type="project" value="UniProtKB-UniRule"/>
</dbReference>
<dbReference type="GO" id="GO:0009073">
    <property type="term" value="P:aromatic amino acid family biosynthetic process"/>
    <property type="evidence" value="ECO:0007669"/>
    <property type="project" value="UniProtKB-KW"/>
</dbReference>
<dbReference type="PANTHER" id="PTHR21090">
    <property type="entry name" value="AROM/DEHYDROQUINATE SYNTHASE"/>
    <property type="match status" value="1"/>
</dbReference>
<dbReference type="OrthoDB" id="9809920at2"/>
<feature type="binding site" evidence="9">
    <location>
        <position position="21"/>
    </location>
    <ligand>
        <name>3-phosphoshikimate</name>
        <dbReference type="ChEBI" id="CHEBI:145989"/>
    </ligand>
</feature>
<keyword evidence="6 9" id="KW-0808">Transferase</keyword>
<dbReference type="eggNOG" id="COG0128">
    <property type="taxonomic scope" value="Bacteria"/>
</dbReference>
<evidence type="ECO:0000256" key="8">
    <source>
        <dbReference type="ARBA" id="ARBA00044633"/>
    </source>
</evidence>
<dbReference type="InterPro" id="IPR013792">
    <property type="entry name" value="RNA3'P_cycl/enolpyr_Trfase_a/b"/>
</dbReference>
<feature type="binding site" evidence="9">
    <location>
        <position position="21"/>
    </location>
    <ligand>
        <name>phosphoenolpyruvate</name>
        <dbReference type="ChEBI" id="CHEBI:58702"/>
    </ligand>
</feature>
<dbReference type="AlphaFoldDB" id="D5XFM8"/>
<keyword evidence="5 9" id="KW-0028">Amino-acid biosynthesis</keyword>
<dbReference type="Proteomes" id="UP000002377">
    <property type="component" value="Chromosome"/>
</dbReference>
<evidence type="ECO:0000313" key="11">
    <source>
        <dbReference type="EMBL" id="ADG82449.1"/>
    </source>
</evidence>
<sequence length="428" mass="45841">MKYSVSGGVKLRGTIAVPGDKSISHRAVMIGSLAEGPTRIENFLMGADCLSTIRCFRAMGIEISIEKDNIVTLVGKGLRGLQEPGDILDVGNSGTTIRLMTGILSGQPFFSSVTGDESIRKRPMDRVTIPLTRMGAHIWGRENGRLAPLAIKGGELYPIDFVSPVASAQVKSAVLLAGLFASGQTRVEEPVKSRDHTERMLRYFGADIEVEGNRTTVTGFPELTGREVRVPGDISSAAFFIVAGLTTPGSELMLREVGLNPTRDGIIDVLRQMGGRIEILNEREVSGEPVGDILVKSSLLRGVEIDGAIIPRLIDEIPVLAVAAAVADGETVIRDAAELKVKETNRIATVTMELAKFGVEVDELPDGLRIKGGRKLQAAFCDSHGDHRIAMAMAVAGLVAEGETTIDGWEATDVSFPNFGELLEKIAR</sequence>
<dbReference type="KEGG" id="tjr:TherJR_1597"/>
<evidence type="ECO:0000256" key="9">
    <source>
        <dbReference type="HAMAP-Rule" id="MF_00210"/>
    </source>
</evidence>
<feature type="binding site" evidence="9">
    <location>
        <position position="169"/>
    </location>
    <ligand>
        <name>3-phosphoshikimate</name>
        <dbReference type="ChEBI" id="CHEBI:145989"/>
    </ligand>
</feature>
<evidence type="ECO:0000256" key="2">
    <source>
        <dbReference type="ARBA" id="ARBA00004811"/>
    </source>
</evidence>
<dbReference type="RefSeq" id="WP_013120464.1">
    <property type="nucleotide sequence ID" value="NC_014152.1"/>
</dbReference>
<keyword evidence="7 9" id="KW-0057">Aromatic amino acid biosynthesis</keyword>
<comment type="subunit">
    <text evidence="9">Monomer.</text>
</comment>
<feature type="binding site" evidence="9">
    <location>
        <position position="169"/>
    </location>
    <ligand>
        <name>phosphoenolpyruvate</name>
        <dbReference type="ChEBI" id="CHEBI:58702"/>
    </ligand>
</feature>
<feature type="binding site" evidence="9">
    <location>
        <position position="122"/>
    </location>
    <ligand>
        <name>phosphoenolpyruvate</name>
        <dbReference type="ChEBI" id="CHEBI:58702"/>
    </ligand>
</feature>
<feature type="binding site" evidence="9">
    <location>
        <position position="388"/>
    </location>
    <ligand>
        <name>phosphoenolpyruvate</name>
        <dbReference type="ChEBI" id="CHEBI:58702"/>
    </ligand>
</feature>
<dbReference type="PROSITE" id="PS00104">
    <property type="entry name" value="EPSP_SYNTHASE_1"/>
    <property type="match status" value="1"/>
</dbReference>
<keyword evidence="4 9" id="KW-0963">Cytoplasm</keyword>
<dbReference type="EC" id="2.5.1.19" evidence="9"/>
<dbReference type="InterPro" id="IPR036968">
    <property type="entry name" value="Enolpyruvate_Tfrase_sf"/>
</dbReference>
<dbReference type="PANTHER" id="PTHR21090:SF5">
    <property type="entry name" value="PENTAFUNCTIONAL AROM POLYPEPTIDE"/>
    <property type="match status" value="1"/>
</dbReference>
<dbReference type="GO" id="GO:0008652">
    <property type="term" value="P:amino acid biosynthetic process"/>
    <property type="evidence" value="ECO:0007669"/>
    <property type="project" value="UniProtKB-KW"/>
</dbReference>
<dbReference type="Gene3D" id="3.65.10.10">
    <property type="entry name" value="Enolpyruvate transferase domain"/>
    <property type="match status" value="2"/>
</dbReference>
<dbReference type="NCBIfam" id="TIGR01356">
    <property type="entry name" value="aroA"/>
    <property type="match status" value="1"/>
</dbReference>
<name>D5XFM8_THEPJ</name>
<organism evidence="11 12">
    <name type="scientific">Thermincola potens (strain JR)</name>
    <dbReference type="NCBI Taxonomy" id="635013"/>
    <lineage>
        <taxon>Bacteria</taxon>
        <taxon>Bacillati</taxon>
        <taxon>Bacillota</taxon>
        <taxon>Clostridia</taxon>
        <taxon>Eubacteriales</taxon>
        <taxon>Thermincolaceae</taxon>
        <taxon>Thermincola</taxon>
    </lineage>
</organism>
<evidence type="ECO:0000256" key="7">
    <source>
        <dbReference type="ARBA" id="ARBA00023141"/>
    </source>
</evidence>
<feature type="active site" description="Proton acceptor" evidence="9">
    <location>
        <position position="315"/>
    </location>
</feature>
<comment type="caution">
    <text evidence="9">Lacks conserved residue(s) required for the propagation of feature annotation.</text>
</comment>
<feature type="domain" description="Enolpyruvate transferase" evidence="10">
    <location>
        <begin position="6"/>
        <end position="421"/>
    </location>
</feature>
<proteinExistence type="inferred from homology"/>
<dbReference type="PIRSF" id="PIRSF000505">
    <property type="entry name" value="EPSPS"/>
    <property type="match status" value="1"/>
</dbReference>
<gene>
    <name evidence="9" type="primary">aroA</name>
    <name evidence="11" type="ordered locus">TherJR_1597</name>
</gene>
<evidence type="ECO:0000256" key="1">
    <source>
        <dbReference type="ARBA" id="ARBA00002174"/>
    </source>
</evidence>
<dbReference type="SUPFAM" id="SSF55205">
    <property type="entry name" value="EPT/RTPC-like"/>
    <property type="match status" value="1"/>
</dbReference>
<dbReference type="CDD" id="cd01556">
    <property type="entry name" value="EPSP_synthase"/>
    <property type="match status" value="1"/>
</dbReference>
<evidence type="ECO:0000256" key="3">
    <source>
        <dbReference type="ARBA" id="ARBA00009948"/>
    </source>
</evidence>
<comment type="subcellular location">
    <subcellularLocation>
        <location evidence="9">Cytoplasm</location>
    </subcellularLocation>
</comment>
<reference evidence="11 12" key="1">
    <citation type="submission" date="2010-05" db="EMBL/GenBank/DDBJ databases">
        <title>Complete sequence of Thermincola sp. JR.</title>
        <authorList>
            <consortium name="US DOE Joint Genome Institute"/>
            <person name="Lucas S."/>
            <person name="Copeland A."/>
            <person name="Lapidus A."/>
            <person name="Cheng J.-F."/>
            <person name="Bruce D."/>
            <person name="Goodwin L."/>
            <person name="Pitluck S."/>
            <person name="Chertkov O."/>
            <person name="Detter J.C."/>
            <person name="Han C."/>
            <person name="Tapia R."/>
            <person name="Land M."/>
            <person name="Hauser L."/>
            <person name="Kyrpides N."/>
            <person name="Mikhailova N."/>
            <person name="Hazen T.C."/>
            <person name="Woyke T."/>
        </authorList>
    </citation>
    <scope>NUCLEOTIDE SEQUENCE [LARGE SCALE GENOMIC DNA]</scope>
    <source>
        <strain evidence="11 12">JR</strain>
    </source>
</reference>
<keyword evidence="12" id="KW-1185">Reference proteome</keyword>
<dbReference type="FunFam" id="3.65.10.10:FF:000006">
    <property type="entry name" value="3-phosphoshikimate 1-carboxyvinyltransferase"/>
    <property type="match status" value="1"/>
</dbReference>
<dbReference type="InterPro" id="IPR001986">
    <property type="entry name" value="Enolpyruvate_Tfrase_dom"/>
</dbReference>
<protein>
    <recommendedName>
        <fullName evidence="9">3-phosphoshikimate 1-carboxyvinyltransferase</fullName>
        <ecNumber evidence="9">2.5.1.19</ecNumber>
    </recommendedName>
    <alternativeName>
        <fullName evidence="9">5-enolpyruvylshikimate-3-phosphate synthase</fullName>
        <shortName evidence="9">EPSP synthase</shortName>
        <shortName evidence="9">EPSPS</shortName>
    </alternativeName>
</protein>
<dbReference type="FunFam" id="3.65.10.10:FF:000005">
    <property type="entry name" value="3-phosphoshikimate 1-carboxyvinyltransferase"/>
    <property type="match status" value="1"/>
</dbReference>
<feature type="binding site" evidence="9">
    <location>
        <position position="94"/>
    </location>
    <ligand>
        <name>phosphoenolpyruvate</name>
        <dbReference type="ChEBI" id="CHEBI:58702"/>
    </ligand>
</feature>
<comment type="function">
    <text evidence="1 9">Catalyzes the transfer of the enolpyruvyl moiety of phosphoenolpyruvate (PEP) to the 5-hydroxyl of shikimate-3-phosphate (S3P) to produce enolpyruvyl shikimate-3-phosphate and inorganic phosphate.</text>
</comment>
<dbReference type="STRING" id="635013.TherJR_1597"/>
<comment type="catalytic activity">
    <reaction evidence="8">
        <text>3-phosphoshikimate + phosphoenolpyruvate = 5-O-(1-carboxyvinyl)-3-phosphoshikimate + phosphate</text>
        <dbReference type="Rhea" id="RHEA:21256"/>
        <dbReference type="ChEBI" id="CHEBI:43474"/>
        <dbReference type="ChEBI" id="CHEBI:57701"/>
        <dbReference type="ChEBI" id="CHEBI:58702"/>
        <dbReference type="ChEBI" id="CHEBI:145989"/>
        <dbReference type="EC" id="2.5.1.19"/>
    </reaction>
    <physiologicalReaction direction="left-to-right" evidence="8">
        <dbReference type="Rhea" id="RHEA:21257"/>
    </physiologicalReaction>
</comment>
<dbReference type="InterPro" id="IPR006264">
    <property type="entry name" value="EPSP_synthase"/>
</dbReference>
<dbReference type="GO" id="GO:0005737">
    <property type="term" value="C:cytoplasm"/>
    <property type="evidence" value="ECO:0007669"/>
    <property type="project" value="UniProtKB-SubCell"/>
</dbReference>
<evidence type="ECO:0000259" key="10">
    <source>
        <dbReference type="Pfam" id="PF00275"/>
    </source>
</evidence>